<accession>A0A7D5YMT1</accession>
<name>A0A7D5YMT1_9VIRU</name>
<dbReference type="Proteomes" id="UP000510602">
    <property type="component" value="Segment"/>
</dbReference>
<sequence>MGVCMWFLNKYPSKSNDLSDIMIQLLEKHVDWQMWLNNKCIDVNFKDHSLSVVSRKA</sequence>
<organism evidence="1 2">
    <name type="scientific">Scale drop disease virus</name>
    <dbReference type="NCBI Taxonomy" id="1697349"/>
    <lineage>
        <taxon>Viruses</taxon>
        <taxon>Varidnaviria</taxon>
        <taxon>Bamfordvirae</taxon>
        <taxon>Nucleocytoviricota</taxon>
        <taxon>Megaviricetes</taxon>
        <taxon>Pimascovirales</taxon>
        <taxon>Pimascovirales incertae sedis</taxon>
        <taxon>Iridoviridae</taxon>
        <taxon>Alphairidovirinae</taxon>
        <taxon>Megalocytivirus</taxon>
        <taxon>Megalocytivirus lates1</taxon>
    </lineage>
</organism>
<evidence type="ECO:0000313" key="2">
    <source>
        <dbReference type="Proteomes" id="UP000510602"/>
    </source>
</evidence>
<dbReference type="EMBL" id="MN562489">
    <property type="protein sequence ID" value="QLI60714.1"/>
    <property type="molecule type" value="Genomic_DNA"/>
</dbReference>
<protein>
    <submittedName>
        <fullName evidence="1">Uncharacterized protein</fullName>
    </submittedName>
</protein>
<proteinExistence type="predicted"/>
<reference evidence="1 2" key="1">
    <citation type="submission" date="2019-10" db="EMBL/GenBank/DDBJ databases">
        <authorList>
            <person name="Kayansamruaj P."/>
        </authorList>
    </citation>
    <scope>NUCLEOTIDE SEQUENCE [LARGE SCALE GENOMIC DNA]</scope>
    <source>
        <strain evidence="1">SDDV_Thai_2019</strain>
    </source>
</reference>
<evidence type="ECO:0000313" key="1">
    <source>
        <dbReference type="EMBL" id="QLI60714.1"/>
    </source>
</evidence>